<dbReference type="Gene3D" id="3.30.1120.90">
    <property type="entry name" value="Nucleosome assembly protein"/>
    <property type="match status" value="1"/>
</dbReference>
<feature type="compositionally biased region" description="Acidic residues" evidence="3">
    <location>
        <begin position="165"/>
        <end position="186"/>
    </location>
</feature>
<dbReference type="OrthoDB" id="19419at2759"/>
<comment type="caution">
    <text evidence="4">The sequence shown here is derived from an EMBL/GenBank/DDBJ whole genome shotgun (WGS) entry which is preliminary data.</text>
</comment>
<evidence type="ECO:0000256" key="1">
    <source>
        <dbReference type="ARBA" id="ARBA00009947"/>
    </source>
</evidence>
<dbReference type="EMBL" id="SDEE01000057">
    <property type="protein sequence ID" value="RXW22904.1"/>
    <property type="molecule type" value="Genomic_DNA"/>
</dbReference>
<dbReference type="STRING" id="2316362.A0A4Q2DUU2"/>
<proteinExistence type="inferred from homology"/>
<evidence type="ECO:0000313" key="5">
    <source>
        <dbReference type="Proteomes" id="UP000290288"/>
    </source>
</evidence>
<dbReference type="PANTHER" id="PTHR11875">
    <property type="entry name" value="TESTIS-SPECIFIC Y-ENCODED PROTEIN"/>
    <property type="match status" value="1"/>
</dbReference>
<comment type="similarity">
    <text evidence="1 2">Belongs to the nucleosome assembly protein (NAP) family.</text>
</comment>
<name>A0A4Q2DUU2_9AGAR</name>
<dbReference type="GO" id="GO:0005634">
    <property type="term" value="C:nucleus"/>
    <property type="evidence" value="ECO:0007669"/>
    <property type="project" value="InterPro"/>
</dbReference>
<sequence>MHHDVILVHAQHRSDQTALSYLEDVWVTRDPKEHRAFTIEFTFKENPFFTDKVLTKEFKHAPPKVEEANAHLHKPDENGISDAMLDFEWETHIEPSTIKINWKDPEHALTQLYPRVKDEDDDDFPAESGSFFNFFEEKSDPFNIGEIIADEIFPLAINYFMGDVEGSEADSDEEDEEDDEDEEEIDLEKPRPKKRKV</sequence>
<evidence type="ECO:0000313" key="4">
    <source>
        <dbReference type="EMBL" id="RXW22904.1"/>
    </source>
</evidence>
<gene>
    <name evidence="4" type="ORF">EST38_g2952</name>
</gene>
<dbReference type="Proteomes" id="UP000290288">
    <property type="component" value="Unassembled WGS sequence"/>
</dbReference>
<keyword evidence="5" id="KW-1185">Reference proteome</keyword>
<dbReference type="AlphaFoldDB" id="A0A4Q2DUU2"/>
<dbReference type="InterPro" id="IPR002164">
    <property type="entry name" value="NAP_family"/>
</dbReference>
<accession>A0A4Q2DUU2</accession>
<evidence type="ECO:0000256" key="2">
    <source>
        <dbReference type="RuleBase" id="RU003876"/>
    </source>
</evidence>
<evidence type="ECO:0000256" key="3">
    <source>
        <dbReference type="SAM" id="MobiDB-lite"/>
    </source>
</evidence>
<dbReference type="GO" id="GO:0006334">
    <property type="term" value="P:nucleosome assembly"/>
    <property type="evidence" value="ECO:0007669"/>
    <property type="project" value="InterPro"/>
</dbReference>
<feature type="region of interest" description="Disordered" evidence="3">
    <location>
        <begin position="163"/>
        <end position="197"/>
    </location>
</feature>
<protein>
    <submittedName>
        <fullName evidence="4">Uncharacterized protein</fullName>
    </submittedName>
</protein>
<organism evidence="4 5">
    <name type="scientific">Candolleomyces aberdarensis</name>
    <dbReference type="NCBI Taxonomy" id="2316362"/>
    <lineage>
        <taxon>Eukaryota</taxon>
        <taxon>Fungi</taxon>
        <taxon>Dikarya</taxon>
        <taxon>Basidiomycota</taxon>
        <taxon>Agaricomycotina</taxon>
        <taxon>Agaricomycetes</taxon>
        <taxon>Agaricomycetidae</taxon>
        <taxon>Agaricales</taxon>
        <taxon>Agaricineae</taxon>
        <taxon>Psathyrellaceae</taxon>
        <taxon>Candolleomyces</taxon>
    </lineage>
</organism>
<dbReference type="Pfam" id="PF00956">
    <property type="entry name" value="NAP"/>
    <property type="match status" value="1"/>
</dbReference>
<reference evidence="4 5" key="1">
    <citation type="submission" date="2019-01" db="EMBL/GenBank/DDBJ databases">
        <title>Draft genome sequence of Psathyrella aberdarensis IHI B618.</title>
        <authorList>
            <person name="Buettner E."/>
            <person name="Kellner H."/>
        </authorList>
    </citation>
    <scope>NUCLEOTIDE SEQUENCE [LARGE SCALE GENOMIC DNA]</scope>
    <source>
        <strain evidence="4 5">IHI B618</strain>
    </source>
</reference>
<dbReference type="SUPFAM" id="SSF143113">
    <property type="entry name" value="NAP-like"/>
    <property type="match status" value="1"/>
</dbReference>
<dbReference type="InterPro" id="IPR037231">
    <property type="entry name" value="NAP-like_sf"/>
</dbReference>